<protein>
    <submittedName>
        <fullName evidence="2">2-succinyl-6-hydroxy-2,4-cyclohexadiene-1-carboxylate synthase</fullName>
    </submittedName>
</protein>
<dbReference type="Pfam" id="PF00561">
    <property type="entry name" value="Abhydrolase_1"/>
    <property type="match status" value="1"/>
</dbReference>
<feature type="domain" description="AB hydrolase-1" evidence="1">
    <location>
        <begin position="38"/>
        <end position="291"/>
    </location>
</feature>
<dbReference type="Gene3D" id="3.40.50.1820">
    <property type="entry name" value="alpha/beta hydrolase"/>
    <property type="match status" value="1"/>
</dbReference>
<organism evidence="2 3">
    <name type="scientific">Rhodoferax lithotrophicus</name>
    <dbReference type="NCBI Taxonomy" id="2798804"/>
    <lineage>
        <taxon>Bacteria</taxon>
        <taxon>Pseudomonadati</taxon>
        <taxon>Pseudomonadota</taxon>
        <taxon>Betaproteobacteria</taxon>
        <taxon>Burkholderiales</taxon>
        <taxon>Comamonadaceae</taxon>
        <taxon>Rhodoferax</taxon>
    </lineage>
</organism>
<dbReference type="Proteomes" id="UP000824366">
    <property type="component" value="Chromosome"/>
</dbReference>
<dbReference type="PRINTS" id="PR00111">
    <property type="entry name" value="ABHYDROLASE"/>
</dbReference>
<reference evidence="2 3" key="1">
    <citation type="journal article" date="2021" name="Microbiol. Spectr.">
        <title>A Single Bacterium Capable of Oxidation and Reduction of Iron at Circumneutral pH.</title>
        <authorList>
            <person name="Kato S."/>
            <person name="Ohkuma M."/>
        </authorList>
    </citation>
    <scope>NUCLEOTIDE SEQUENCE [LARGE SCALE GENOMIC DNA]</scope>
    <source>
        <strain evidence="2 3">MIZ03</strain>
    </source>
</reference>
<dbReference type="PRINTS" id="PR00412">
    <property type="entry name" value="EPOXHYDRLASE"/>
</dbReference>
<dbReference type="InterPro" id="IPR050266">
    <property type="entry name" value="AB_hydrolase_sf"/>
</dbReference>
<dbReference type="PANTHER" id="PTHR43798">
    <property type="entry name" value="MONOACYLGLYCEROL LIPASE"/>
    <property type="match status" value="1"/>
</dbReference>
<keyword evidence="3" id="KW-1185">Reference proteome</keyword>
<accession>A0ABN6D8V3</accession>
<name>A0ABN6D8V3_9BURK</name>
<dbReference type="InterPro" id="IPR029058">
    <property type="entry name" value="AB_hydrolase_fold"/>
</dbReference>
<gene>
    <name evidence="2" type="ORF">MIZ03_3353</name>
</gene>
<evidence type="ECO:0000313" key="2">
    <source>
        <dbReference type="EMBL" id="BCO28452.1"/>
    </source>
</evidence>
<proteinExistence type="predicted"/>
<evidence type="ECO:0000313" key="3">
    <source>
        <dbReference type="Proteomes" id="UP000824366"/>
    </source>
</evidence>
<dbReference type="SUPFAM" id="SSF53474">
    <property type="entry name" value="alpha/beta-Hydrolases"/>
    <property type="match status" value="1"/>
</dbReference>
<dbReference type="InterPro" id="IPR000639">
    <property type="entry name" value="Epox_hydrolase-like"/>
</dbReference>
<dbReference type="PANTHER" id="PTHR43798:SF33">
    <property type="entry name" value="HYDROLASE, PUTATIVE (AFU_ORTHOLOGUE AFUA_2G14860)-RELATED"/>
    <property type="match status" value="1"/>
</dbReference>
<dbReference type="InterPro" id="IPR000073">
    <property type="entry name" value="AB_hydrolase_1"/>
</dbReference>
<sequence>MIDQMYSIQRISKSEFVPIRSLNYHVRCWGSPAPGKTPLVLVHGWMDVAASFQFVVDALQANHFIIAPDWRGFGLTASGGADCFWYPDYLADLDALLDHYAPGQAVNLVGHSMGGNVVMLYAGIRPERVRRLINLEGFGMPATQPEQAAGKYAQWMDELKQQAQGGMLLKTYDSLEAVAGRLMKTNRRLTADKARWLASHWSAELTPGQWSILGEAAHKITTAQLYRADEALAIYRAITAPTLMLEASDDSMAIWWKGKFTLAQHHERLKSVANVQIAQVDDCGHMLHHDQPQAVADLIERFIG</sequence>
<dbReference type="EMBL" id="AP024238">
    <property type="protein sequence ID" value="BCO28452.1"/>
    <property type="molecule type" value="Genomic_DNA"/>
</dbReference>
<evidence type="ECO:0000259" key="1">
    <source>
        <dbReference type="Pfam" id="PF00561"/>
    </source>
</evidence>